<evidence type="ECO:0000256" key="2">
    <source>
        <dbReference type="ARBA" id="ARBA00023002"/>
    </source>
</evidence>
<dbReference type="GO" id="GO:0009089">
    <property type="term" value="P:lysine biosynthetic process via diaminopimelate"/>
    <property type="evidence" value="ECO:0007669"/>
    <property type="project" value="InterPro"/>
</dbReference>
<dbReference type="Pfam" id="PF01113">
    <property type="entry name" value="DapB_N"/>
    <property type="match status" value="1"/>
</dbReference>
<proteinExistence type="predicted"/>
<dbReference type="InterPro" id="IPR000846">
    <property type="entry name" value="DapB_N"/>
</dbReference>
<evidence type="ECO:0000256" key="1">
    <source>
        <dbReference type="ARBA" id="ARBA00022857"/>
    </source>
</evidence>
<evidence type="ECO:0000259" key="4">
    <source>
        <dbReference type="Pfam" id="PF19328"/>
    </source>
</evidence>
<evidence type="ECO:0000313" key="6">
    <source>
        <dbReference type="Proteomes" id="UP000655751"/>
    </source>
</evidence>
<keyword evidence="6" id="KW-1185">Reference proteome</keyword>
<organism evidence="5 6">
    <name type="scientific">Nocardia bovistercoris</name>
    <dbReference type="NCBI Taxonomy" id="2785916"/>
    <lineage>
        <taxon>Bacteria</taxon>
        <taxon>Bacillati</taxon>
        <taxon>Actinomycetota</taxon>
        <taxon>Actinomycetes</taxon>
        <taxon>Mycobacteriales</taxon>
        <taxon>Nocardiaceae</taxon>
        <taxon>Nocardia</taxon>
    </lineage>
</organism>
<reference evidence="5" key="1">
    <citation type="submission" date="2020-11" db="EMBL/GenBank/DDBJ databases">
        <title>Nocardia NEAU-351.nov., a novel actinomycete isolated from the cow dung.</title>
        <authorList>
            <person name="Zhang X."/>
        </authorList>
    </citation>
    <scope>NUCLEOTIDE SEQUENCE</scope>
    <source>
        <strain evidence="5">NEAU-351</strain>
    </source>
</reference>
<name>A0A931I8X5_9NOCA</name>
<gene>
    <name evidence="5" type="ORF">IT779_08225</name>
</gene>
<dbReference type="Pfam" id="PF19328">
    <property type="entry name" value="DAP_DH_C"/>
    <property type="match status" value="1"/>
</dbReference>
<dbReference type="CDD" id="cd24146">
    <property type="entry name" value="nat-AmDH_N_like"/>
    <property type="match status" value="1"/>
</dbReference>
<evidence type="ECO:0000259" key="3">
    <source>
        <dbReference type="Pfam" id="PF01113"/>
    </source>
</evidence>
<protein>
    <submittedName>
        <fullName evidence="5">Dihydrodipicolinate reductase</fullName>
    </submittedName>
</protein>
<accession>A0A931I8X5</accession>
<dbReference type="GO" id="GO:0008839">
    <property type="term" value="F:4-hydroxy-tetrahydrodipicolinate reductase"/>
    <property type="evidence" value="ECO:0007669"/>
    <property type="project" value="InterPro"/>
</dbReference>
<evidence type="ECO:0000313" key="5">
    <source>
        <dbReference type="EMBL" id="MBH0776266.1"/>
    </source>
</evidence>
<comment type="caution">
    <text evidence="5">The sequence shown here is derived from an EMBL/GenBank/DDBJ whole genome shotgun (WGS) entry which is preliminary data.</text>
</comment>
<dbReference type="SUPFAM" id="SSF51735">
    <property type="entry name" value="NAD(P)-binding Rossmann-fold domains"/>
    <property type="match status" value="1"/>
</dbReference>
<dbReference type="Proteomes" id="UP000655751">
    <property type="component" value="Unassembled WGS sequence"/>
</dbReference>
<feature type="domain" description="2,4-diaminopentanoate dehydrogenase C-terminal" evidence="4">
    <location>
        <begin position="188"/>
        <end position="343"/>
    </location>
</feature>
<dbReference type="RefSeq" id="WP_196148622.1">
    <property type="nucleotide sequence ID" value="NZ_JADMLG010000003.1"/>
</dbReference>
<dbReference type="Gene3D" id="3.40.50.720">
    <property type="entry name" value="NAD(P)-binding Rossmann-like Domain"/>
    <property type="match status" value="1"/>
</dbReference>
<sequence>MTLRIVQWTTGNVGRAALKSIIERADLELVGVYAHGPDKVGRDAGELAGLDRQVGVTATDDIDAILALRPDCVSYMPLFPDVDDLTRLLAAGINVVTTSEFITGAAVGADARRRLEEAAVKGDSSIFGSGVNPGWIEYLGAVASGVARNLKSVKIAESFDLTILSADGNQDDFGWGRPAGDPGHADDVAEGVGEFRDAAEMMATVLGLTLDDIRYEVRFAHATKDLKVAGRTVNEGTVAGIDISWFGVADGADVIELNAVWTLGTAIDPPWTTNMGYLIEVNADPKVIVRVDFLPDNMETATFDDLIAMGTTLTAAPAVNAIPAVVAARPGIVTYADLPPITADIAPRLG</sequence>
<keyword evidence="1" id="KW-0521">NADP</keyword>
<keyword evidence="2" id="KW-0560">Oxidoreductase</keyword>
<dbReference type="EMBL" id="JADMLG010000003">
    <property type="protein sequence ID" value="MBH0776266.1"/>
    <property type="molecule type" value="Genomic_DNA"/>
</dbReference>
<dbReference type="AlphaFoldDB" id="A0A931I8X5"/>
<feature type="domain" description="Dihydrodipicolinate reductase N-terminal" evidence="3">
    <location>
        <begin position="10"/>
        <end position="72"/>
    </location>
</feature>
<dbReference type="InterPro" id="IPR036291">
    <property type="entry name" value="NAD(P)-bd_dom_sf"/>
</dbReference>
<dbReference type="InterPro" id="IPR045760">
    <property type="entry name" value="DAP_DH_C"/>
</dbReference>